<evidence type="ECO:0000313" key="8">
    <source>
        <dbReference type="EMBL" id="KAK9162161.1"/>
    </source>
</evidence>
<feature type="binding site" evidence="5">
    <location>
        <position position="52"/>
    </location>
    <ligand>
        <name>ATP</name>
        <dbReference type="ChEBI" id="CHEBI:30616"/>
    </ligand>
</feature>
<evidence type="ECO:0000259" key="7">
    <source>
        <dbReference type="PROSITE" id="PS50011"/>
    </source>
</evidence>
<gene>
    <name evidence="8" type="ORF">Syun_003063</name>
</gene>
<dbReference type="PROSITE" id="PS00108">
    <property type="entry name" value="PROTEIN_KINASE_ST"/>
    <property type="match status" value="1"/>
</dbReference>
<dbReference type="EMBL" id="JBBNAF010000002">
    <property type="protein sequence ID" value="KAK9162161.1"/>
    <property type="molecule type" value="Genomic_DNA"/>
</dbReference>
<dbReference type="AlphaFoldDB" id="A0AAP0Q3H8"/>
<evidence type="ECO:0000256" key="3">
    <source>
        <dbReference type="ARBA" id="ARBA00022777"/>
    </source>
</evidence>
<dbReference type="PANTHER" id="PTHR46146">
    <property type="entry name" value="SERINE/THREONINE-PROTEIN KINASE-LIKE PROTEIN CCR4"/>
    <property type="match status" value="1"/>
</dbReference>
<evidence type="ECO:0000256" key="6">
    <source>
        <dbReference type="RuleBase" id="RU000304"/>
    </source>
</evidence>
<dbReference type="InterPro" id="IPR017441">
    <property type="entry name" value="Protein_kinase_ATP_BS"/>
</dbReference>
<dbReference type="InterPro" id="IPR008271">
    <property type="entry name" value="Ser/Thr_kinase_AS"/>
</dbReference>
<accession>A0AAP0Q3H8</accession>
<dbReference type="SUPFAM" id="SSF56112">
    <property type="entry name" value="Protein kinase-like (PK-like)"/>
    <property type="match status" value="1"/>
</dbReference>
<dbReference type="Gene3D" id="3.30.200.20">
    <property type="entry name" value="Phosphorylase Kinase, domain 1"/>
    <property type="match status" value="1"/>
</dbReference>
<evidence type="ECO:0000256" key="5">
    <source>
        <dbReference type="PROSITE-ProRule" id="PRU10141"/>
    </source>
</evidence>
<name>A0AAP0Q3H8_9MAGN</name>
<keyword evidence="3" id="KW-0418">Kinase</keyword>
<dbReference type="Proteomes" id="UP001420932">
    <property type="component" value="Unassembled WGS sequence"/>
</dbReference>
<keyword evidence="1" id="KW-0808">Transferase</keyword>
<dbReference type="PROSITE" id="PS00107">
    <property type="entry name" value="PROTEIN_KINASE_ATP"/>
    <property type="match status" value="1"/>
</dbReference>
<dbReference type="Gene3D" id="1.10.510.10">
    <property type="entry name" value="Transferase(Phosphotransferase) domain 1"/>
    <property type="match status" value="1"/>
</dbReference>
<dbReference type="PANTHER" id="PTHR46146:SF23">
    <property type="entry name" value="PROTEIN KINASE DOMAIN-CONTAINING PROTEIN"/>
    <property type="match status" value="1"/>
</dbReference>
<dbReference type="Pfam" id="PF00069">
    <property type="entry name" value="Pkinase"/>
    <property type="match status" value="1"/>
</dbReference>
<dbReference type="PROSITE" id="PS50011">
    <property type="entry name" value="PROTEIN_KINASE_DOM"/>
    <property type="match status" value="1"/>
</dbReference>
<dbReference type="InterPro" id="IPR011009">
    <property type="entry name" value="Kinase-like_dom_sf"/>
</dbReference>
<dbReference type="InterPro" id="IPR000719">
    <property type="entry name" value="Prot_kinase_dom"/>
</dbReference>
<keyword evidence="6" id="KW-0723">Serine/threonine-protein kinase</keyword>
<reference evidence="8 9" key="1">
    <citation type="submission" date="2024-01" db="EMBL/GenBank/DDBJ databases">
        <title>Genome assemblies of Stephania.</title>
        <authorList>
            <person name="Yang L."/>
        </authorList>
    </citation>
    <scope>NUCLEOTIDE SEQUENCE [LARGE SCALE GENOMIC DNA]</scope>
    <source>
        <strain evidence="8">YNDBR</strain>
        <tissue evidence="8">Leaf</tissue>
    </source>
</reference>
<comment type="similarity">
    <text evidence="6">Belongs to the protein kinase superfamily.</text>
</comment>
<evidence type="ECO:0000256" key="2">
    <source>
        <dbReference type="ARBA" id="ARBA00022741"/>
    </source>
</evidence>
<feature type="domain" description="Protein kinase" evidence="7">
    <location>
        <begin position="16"/>
        <end position="316"/>
    </location>
</feature>
<evidence type="ECO:0000313" key="9">
    <source>
        <dbReference type="Proteomes" id="UP001420932"/>
    </source>
</evidence>
<dbReference type="GO" id="GO:0004674">
    <property type="term" value="F:protein serine/threonine kinase activity"/>
    <property type="evidence" value="ECO:0007669"/>
    <property type="project" value="UniProtKB-KW"/>
</dbReference>
<keyword evidence="4 5" id="KW-0067">ATP-binding</keyword>
<dbReference type="SMART" id="SM00220">
    <property type="entry name" value="S_TKc"/>
    <property type="match status" value="1"/>
</dbReference>
<evidence type="ECO:0000256" key="4">
    <source>
        <dbReference type="ARBA" id="ARBA00022840"/>
    </source>
</evidence>
<proteinExistence type="inferred from homology"/>
<protein>
    <recommendedName>
        <fullName evidence="7">Protein kinase domain-containing protein</fullName>
    </recommendedName>
</protein>
<sequence>MEEFSYEDLEEATNNFSLSSLIGKGSHGCVYKGQNLHAQLSNKHFNIVAIKKSSLGLQILQDNSKLDNEIDVLSSLPSSPYLVNLIGLSRRHDNSATTLNNNNNNNNKVLVMEFMPNSSLHHLLHHTDSTQPSWPTRALIALQLARALQFLHDLPESSVVHRDVKPSNILFDSNWNAKLADFGLALRLQTTESPLLHDSPSPPAGTIGYIDPSYTTPSKLSVKNDVYSFGVVLLEIVSSRRAIDVEMDPASIVEWALPLIKADRMDGIIDRRAIPPASMRSSIKTMLTVAARCVELEQSLRPNMREVVTELMNSVLVNVERTRFPPLIKSLMWISRRHRRRKEAARTTVILCRAQDQGEVSSAKMSIREVLAETQ</sequence>
<keyword evidence="9" id="KW-1185">Reference proteome</keyword>
<keyword evidence="2 5" id="KW-0547">Nucleotide-binding</keyword>
<dbReference type="GO" id="GO:0005524">
    <property type="term" value="F:ATP binding"/>
    <property type="evidence" value="ECO:0007669"/>
    <property type="project" value="UniProtKB-UniRule"/>
</dbReference>
<comment type="caution">
    <text evidence="8">The sequence shown here is derived from an EMBL/GenBank/DDBJ whole genome shotgun (WGS) entry which is preliminary data.</text>
</comment>
<evidence type="ECO:0000256" key="1">
    <source>
        <dbReference type="ARBA" id="ARBA00022679"/>
    </source>
</evidence>
<organism evidence="8 9">
    <name type="scientific">Stephania yunnanensis</name>
    <dbReference type="NCBI Taxonomy" id="152371"/>
    <lineage>
        <taxon>Eukaryota</taxon>
        <taxon>Viridiplantae</taxon>
        <taxon>Streptophyta</taxon>
        <taxon>Embryophyta</taxon>
        <taxon>Tracheophyta</taxon>
        <taxon>Spermatophyta</taxon>
        <taxon>Magnoliopsida</taxon>
        <taxon>Ranunculales</taxon>
        <taxon>Menispermaceae</taxon>
        <taxon>Menispermoideae</taxon>
        <taxon>Cissampelideae</taxon>
        <taxon>Stephania</taxon>
    </lineage>
</organism>